<protein>
    <submittedName>
        <fullName evidence="5">Uncharacterized protein lectin-24A</fullName>
    </submittedName>
</protein>
<dbReference type="InterPro" id="IPR016186">
    <property type="entry name" value="C-type_lectin-like/link_sf"/>
</dbReference>
<name>A0ABM4GA39_DROKI</name>
<accession>A0ABM4GA39</accession>
<reference evidence="4" key="1">
    <citation type="submission" date="2025-05" db="UniProtKB">
        <authorList>
            <consortium name="RefSeq"/>
        </authorList>
    </citation>
    <scope>NUCLEOTIDE SEQUENCE [LARGE SCALE GENOMIC DNA]</scope>
    <source>
        <strain evidence="4">14028-0561.14</strain>
    </source>
</reference>
<dbReference type="SUPFAM" id="SSF56436">
    <property type="entry name" value="C-type lectin-like"/>
    <property type="match status" value="1"/>
</dbReference>
<evidence type="ECO:0000256" key="1">
    <source>
        <dbReference type="SAM" id="Coils"/>
    </source>
</evidence>
<keyword evidence="4" id="KW-1185">Reference proteome</keyword>
<dbReference type="GeneID" id="138927944"/>
<evidence type="ECO:0000256" key="2">
    <source>
        <dbReference type="SAM" id="SignalP"/>
    </source>
</evidence>
<dbReference type="Proteomes" id="UP001652661">
    <property type="component" value="Chromosome 2L"/>
</dbReference>
<evidence type="ECO:0000259" key="3">
    <source>
        <dbReference type="PROSITE" id="PS50041"/>
    </source>
</evidence>
<gene>
    <name evidence="5" type="primary">lectin-24A</name>
</gene>
<dbReference type="Gene3D" id="3.10.100.10">
    <property type="entry name" value="Mannose-Binding Protein A, subunit A"/>
    <property type="match status" value="1"/>
</dbReference>
<feature type="coiled-coil region" evidence="1">
    <location>
        <begin position="64"/>
        <end position="99"/>
    </location>
</feature>
<dbReference type="RefSeq" id="XP_070139584.1">
    <property type="nucleotide sequence ID" value="XM_070283483.1"/>
</dbReference>
<feature type="chain" id="PRO_5045116480" evidence="2">
    <location>
        <begin position="18"/>
        <end position="297"/>
    </location>
</feature>
<dbReference type="InterPro" id="IPR001304">
    <property type="entry name" value="C-type_lectin-like"/>
</dbReference>
<organism evidence="4 5">
    <name type="scientific">Drosophila kikkawai</name>
    <name type="common">Fruit fly</name>
    <dbReference type="NCBI Taxonomy" id="30033"/>
    <lineage>
        <taxon>Eukaryota</taxon>
        <taxon>Metazoa</taxon>
        <taxon>Ecdysozoa</taxon>
        <taxon>Arthropoda</taxon>
        <taxon>Hexapoda</taxon>
        <taxon>Insecta</taxon>
        <taxon>Pterygota</taxon>
        <taxon>Neoptera</taxon>
        <taxon>Endopterygota</taxon>
        <taxon>Diptera</taxon>
        <taxon>Brachycera</taxon>
        <taxon>Muscomorpha</taxon>
        <taxon>Ephydroidea</taxon>
        <taxon>Drosophilidae</taxon>
        <taxon>Drosophila</taxon>
        <taxon>Sophophora</taxon>
    </lineage>
</organism>
<sequence>MLKFLTYLLLAVAASSAEDLQSGYVCLIDKPNPQQCDNFCLNTLEPLLNKISQRRDEGITCNADEETKTKLDRLEVKMEEQLKQVREKLEGQLGGIERNLLTAQTGLVGQLQMDLITMKAQLQEIINKMNDFKRIGSRYFRIVEEKVNWFTAKKKCFQLGGYLAAFQSKMEFKAIGEKLKENENYWLGINALENEGHYVSMASGQPPPFVDWGDGPALSSRCGSIQNGKIMLRLITYLLLAVAASSAEDLQSGYVCLIDEPNEVQQCENLCLNRLKPLPNKISQRQNHNGNGKKKGS</sequence>
<keyword evidence="2" id="KW-0732">Signal</keyword>
<evidence type="ECO:0000313" key="5">
    <source>
        <dbReference type="RefSeq" id="XP_070139584.1"/>
    </source>
</evidence>
<keyword evidence="1" id="KW-0175">Coiled coil</keyword>
<proteinExistence type="predicted"/>
<dbReference type="CDD" id="cd00037">
    <property type="entry name" value="CLECT"/>
    <property type="match status" value="1"/>
</dbReference>
<dbReference type="Pfam" id="PF00059">
    <property type="entry name" value="Lectin_C"/>
    <property type="match status" value="1"/>
</dbReference>
<dbReference type="PROSITE" id="PS50041">
    <property type="entry name" value="C_TYPE_LECTIN_2"/>
    <property type="match status" value="1"/>
</dbReference>
<reference evidence="5" key="2">
    <citation type="submission" date="2025-08" db="UniProtKB">
        <authorList>
            <consortium name="RefSeq"/>
        </authorList>
    </citation>
    <scope>IDENTIFICATION</scope>
    <source>
        <strain evidence="5">14028-0561.14</strain>
        <tissue evidence="5">Whole fly</tissue>
    </source>
</reference>
<feature type="signal peptide" evidence="2">
    <location>
        <begin position="1"/>
        <end position="17"/>
    </location>
</feature>
<dbReference type="InterPro" id="IPR016187">
    <property type="entry name" value="CTDL_fold"/>
</dbReference>
<feature type="domain" description="C-type lectin" evidence="3">
    <location>
        <begin position="135"/>
        <end position="229"/>
    </location>
</feature>
<evidence type="ECO:0000313" key="4">
    <source>
        <dbReference type="Proteomes" id="UP001652661"/>
    </source>
</evidence>